<dbReference type="Pfam" id="PF09157">
    <property type="entry name" value="TruB-C_2"/>
    <property type="match status" value="1"/>
</dbReference>
<dbReference type="STRING" id="456.Ljor_2450"/>
<dbReference type="InterPro" id="IPR014780">
    <property type="entry name" value="tRNA_psdUridine_synth_TruB"/>
</dbReference>
<evidence type="ECO:0000259" key="6">
    <source>
        <dbReference type="Pfam" id="PF01509"/>
    </source>
</evidence>
<feature type="domain" description="tRNA pseudouridylate synthase B C-terminal" evidence="8">
    <location>
        <begin position="181"/>
        <end position="238"/>
    </location>
</feature>
<reference evidence="9 10" key="1">
    <citation type="submission" date="2015-11" db="EMBL/GenBank/DDBJ databases">
        <title>Genomic analysis of 38 Legionella species identifies large and diverse effector repertoires.</title>
        <authorList>
            <person name="Burstein D."/>
            <person name="Amaro F."/>
            <person name="Zusman T."/>
            <person name="Lifshitz Z."/>
            <person name="Cohen O."/>
            <person name="Gilbert J.A."/>
            <person name="Pupko T."/>
            <person name="Shuman H.A."/>
            <person name="Segal G."/>
        </authorList>
    </citation>
    <scope>NUCLEOTIDE SEQUENCE [LARGE SCALE GENOMIC DNA]</scope>
    <source>
        <strain evidence="9 10">BL-540</strain>
    </source>
</reference>
<comment type="similarity">
    <text evidence="2 5">Belongs to the pseudouridine synthase TruB family. Type 1 subfamily.</text>
</comment>
<dbReference type="Proteomes" id="UP000055035">
    <property type="component" value="Unassembled WGS sequence"/>
</dbReference>
<comment type="caution">
    <text evidence="9">The sequence shown here is derived from an EMBL/GenBank/DDBJ whole genome shotgun (WGS) entry which is preliminary data.</text>
</comment>
<dbReference type="InterPro" id="IPR036974">
    <property type="entry name" value="PUA_sf"/>
</dbReference>
<feature type="active site" description="Nucleophile" evidence="5">
    <location>
        <position position="47"/>
    </location>
</feature>
<dbReference type="InterPro" id="IPR020103">
    <property type="entry name" value="PsdUridine_synth_cat_dom_sf"/>
</dbReference>
<dbReference type="GO" id="GO:1990481">
    <property type="term" value="P:mRNA pseudouridine synthesis"/>
    <property type="evidence" value="ECO:0007669"/>
    <property type="project" value="TreeGrafter"/>
</dbReference>
<dbReference type="EMBL" id="LNYJ01000011">
    <property type="protein sequence ID" value="KTD18144.1"/>
    <property type="molecule type" value="Genomic_DNA"/>
</dbReference>
<dbReference type="Gene3D" id="2.30.130.10">
    <property type="entry name" value="PUA domain"/>
    <property type="match status" value="1"/>
</dbReference>
<evidence type="ECO:0000256" key="4">
    <source>
        <dbReference type="ARBA" id="ARBA00023235"/>
    </source>
</evidence>
<evidence type="ECO:0000256" key="3">
    <source>
        <dbReference type="ARBA" id="ARBA00022694"/>
    </source>
</evidence>
<keyword evidence="3 5" id="KW-0819">tRNA processing</keyword>
<dbReference type="InterPro" id="IPR015240">
    <property type="entry name" value="tRNA_sdUridine_synth_fam1_C"/>
</dbReference>
<gene>
    <name evidence="5" type="primary">truB</name>
    <name evidence="9" type="ORF">Ljor_2450</name>
</gene>
<dbReference type="PANTHER" id="PTHR13767:SF2">
    <property type="entry name" value="PSEUDOURIDYLATE SYNTHASE TRUB1"/>
    <property type="match status" value="1"/>
</dbReference>
<evidence type="ECO:0000256" key="1">
    <source>
        <dbReference type="ARBA" id="ARBA00000385"/>
    </source>
</evidence>
<dbReference type="RefSeq" id="WP_058471830.1">
    <property type="nucleotide sequence ID" value="NZ_CAAAIC010000001.1"/>
</dbReference>
<evidence type="ECO:0000313" key="10">
    <source>
        <dbReference type="Proteomes" id="UP000055035"/>
    </source>
</evidence>
<comment type="function">
    <text evidence="5">Responsible for synthesis of pseudouridine from uracil-55 in the psi GC loop of transfer RNAs.</text>
</comment>
<dbReference type="InterPro" id="IPR032819">
    <property type="entry name" value="TruB_C"/>
</dbReference>
<feature type="domain" description="tRNA pseudouridine synthase II TruB subfamily 1 C-terminal" evidence="7">
    <location>
        <begin position="242"/>
        <end position="298"/>
    </location>
</feature>
<dbReference type="OrthoDB" id="9802309at2"/>
<evidence type="ECO:0000259" key="8">
    <source>
        <dbReference type="Pfam" id="PF16198"/>
    </source>
</evidence>
<dbReference type="GO" id="GO:0160148">
    <property type="term" value="F:tRNA pseudouridine(55) synthase activity"/>
    <property type="evidence" value="ECO:0007669"/>
    <property type="project" value="UniProtKB-EC"/>
</dbReference>
<evidence type="ECO:0000259" key="7">
    <source>
        <dbReference type="Pfam" id="PF09157"/>
    </source>
</evidence>
<dbReference type="GO" id="GO:0031119">
    <property type="term" value="P:tRNA pseudouridine synthesis"/>
    <property type="evidence" value="ECO:0007669"/>
    <property type="project" value="UniProtKB-UniRule"/>
</dbReference>
<feature type="domain" description="Pseudouridine synthase II N-terminal" evidence="6">
    <location>
        <begin position="32"/>
        <end position="180"/>
    </location>
</feature>
<dbReference type="CDD" id="cd02573">
    <property type="entry name" value="PseudoU_synth_EcTruB"/>
    <property type="match status" value="1"/>
</dbReference>
<dbReference type="AlphaFoldDB" id="A0A0W0VDF5"/>
<dbReference type="InterPro" id="IPR002501">
    <property type="entry name" value="PsdUridine_synth_N"/>
</dbReference>
<proteinExistence type="inferred from homology"/>
<keyword evidence="4 5" id="KW-0413">Isomerase</keyword>
<dbReference type="Pfam" id="PF16198">
    <property type="entry name" value="TruB_C_2"/>
    <property type="match status" value="1"/>
</dbReference>
<evidence type="ECO:0000313" key="9">
    <source>
        <dbReference type="EMBL" id="KTD18144.1"/>
    </source>
</evidence>
<dbReference type="SUPFAM" id="SSF55120">
    <property type="entry name" value="Pseudouridine synthase"/>
    <property type="match status" value="1"/>
</dbReference>
<name>A0A0W0VDF5_9GAMM</name>
<comment type="catalytic activity">
    <reaction evidence="1 5">
        <text>uridine(55) in tRNA = pseudouridine(55) in tRNA</text>
        <dbReference type="Rhea" id="RHEA:42532"/>
        <dbReference type="Rhea" id="RHEA-COMP:10101"/>
        <dbReference type="Rhea" id="RHEA-COMP:10102"/>
        <dbReference type="ChEBI" id="CHEBI:65314"/>
        <dbReference type="ChEBI" id="CHEBI:65315"/>
        <dbReference type="EC" id="5.4.99.25"/>
    </reaction>
</comment>
<dbReference type="Gene3D" id="3.30.2350.10">
    <property type="entry name" value="Pseudouridine synthase"/>
    <property type="match status" value="1"/>
</dbReference>
<sequence length="307" mass="33987">MKKTDSIHPINGILLLNKPKGFSSNAVLQKAKRLFQAKKAGHTGSLDPLATGMLPICFGEATKFCQYLLDADKVYEATGVLGIKTNTGDAMGEMVEEKKDFIITEAELLAAIANHRGQIKQTPSMFSALKHKGVPLYKFAREGIVLPREGRSISIHELSLQRFNGQQFDIRVNCSKGTYIRNLVEDIGDFLGVGAHISRLHRLHTSGFANEKMFDFEELEKKTFSELLDCLLPMDRAVNHLPSITLGESEVQSLRQGKALMGLGLNHLLGCVRLYDEAAHFIGLGECLPDRLIVKRLLTDLATKTIL</sequence>
<protein>
    <recommendedName>
        <fullName evidence="5">tRNA pseudouridine synthase B</fullName>
        <ecNumber evidence="5">5.4.99.25</ecNumber>
    </recommendedName>
    <alternativeName>
        <fullName evidence="5">tRNA pseudouridine(55) synthase</fullName>
        <shortName evidence="5">Psi55 synthase</shortName>
    </alternativeName>
    <alternativeName>
        <fullName evidence="5">tRNA pseudouridylate synthase</fullName>
    </alternativeName>
    <alternativeName>
        <fullName evidence="5">tRNA-uridine isomerase</fullName>
    </alternativeName>
</protein>
<dbReference type="NCBIfam" id="TIGR00431">
    <property type="entry name" value="TruB"/>
    <property type="match status" value="1"/>
</dbReference>
<evidence type="ECO:0000256" key="2">
    <source>
        <dbReference type="ARBA" id="ARBA00005642"/>
    </source>
</evidence>
<dbReference type="CDD" id="cd21152">
    <property type="entry name" value="PUA_TruB_bacterial"/>
    <property type="match status" value="1"/>
</dbReference>
<dbReference type="PANTHER" id="PTHR13767">
    <property type="entry name" value="TRNA-PSEUDOURIDINE SYNTHASE"/>
    <property type="match status" value="1"/>
</dbReference>
<evidence type="ECO:0000256" key="5">
    <source>
        <dbReference type="HAMAP-Rule" id="MF_01080"/>
    </source>
</evidence>
<dbReference type="EC" id="5.4.99.25" evidence="5"/>
<dbReference type="GO" id="GO:0003723">
    <property type="term" value="F:RNA binding"/>
    <property type="evidence" value="ECO:0007669"/>
    <property type="project" value="InterPro"/>
</dbReference>
<dbReference type="HAMAP" id="MF_01080">
    <property type="entry name" value="TruB_bact"/>
    <property type="match status" value="1"/>
</dbReference>
<dbReference type="PATRIC" id="fig|456.5.peg.2637"/>
<accession>A0A0W0VDF5</accession>
<dbReference type="Pfam" id="PF01509">
    <property type="entry name" value="TruB_N"/>
    <property type="match status" value="1"/>
</dbReference>
<organism evidence="9 10">
    <name type="scientific">Legionella jordanis</name>
    <dbReference type="NCBI Taxonomy" id="456"/>
    <lineage>
        <taxon>Bacteria</taxon>
        <taxon>Pseudomonadati</taxon>
        <taxon>Pseudomonadota</taxon>
        <taxon>Gammaproteobacteria</taxon>
        <taxon>Legionellales</taxon>
        <taxon>Legionellaceae</taxon>
        <taxon>Legionella</taxon>
    </lineage>
</organism>
<keyword evidence="10" id="KW-1185">Reference proteome</keyword>